<dbReference type="InterPro" id="IPR042197">
    <property type="entry name" value="Apaf_helical"/>
</dbReference>
<dbReference type="OrthoDB" id="1357022at2759"/>
<dbReference type="Gramene" id="Aco014286.1.mrna1">
    <property type="protein sequence ID" value="Aco014286.1.mrna1"/>
    <property type="gene ID" value="Aco014286.1.path1"/>
</dbReference>
<evidence type="ECO:0000313" key="3">
    <source>
        <dbReference type="Proteomes" id="UP000515123"/>
    </source>
</evidence>
<organism evidence="3 4">
    <name type="scientific">Ananas comosus</name>
    <name type="common">Pineapple</name>
    <name type="synonym">Ananas ananas</name>
    <dbReference type="NCBI Taxonomy" id="4615"/>
    <lineage>
        <taxon>Eukaryota</taxon>
        <taxon>Viridiplantae</taxon>
        <taxon>Streptophyta</taxon>
        <taxon>Embryophyta</taxon>
        <taxon>Tracheophyta</taxon>
        <taxon>Spermatophyta</taxon>
        <taxon>Magnoliopsida</taxon>
        <taxon>Liliopsida</taxon>
        <taxon>Poales</taxon>
        <taxon>Bromeliaceae</taxon>
        <taxon>Bromelioideae</taxon>
        <taxon>Ananas</taxon>
    </lineage>
</organism>
<protein>
    <submittedName>
        <fullName evidence="4">Uncharacterized protein LOC109710892</fullName>
    </submittedName>
</protein>
<evidence type="ECO:0000256" key="1">
    <source>
        <dbReference type="SAM" id="Coils"/>
    </source>
</evidence>
<gene>
    <name evidence="4" type="primary">LOC109710892</name>
</gene>
<dbReference type="GeneID" id="109710892"/>
<feature type="coiled-coil region" evidence="1">
    <location>
        <begin position="38"/>
        <end position="85"/>
    </location>
</feature>
<dbReference type="Gene3D" id="1.10.8.430">
    <property type="entry name" value="Helical domain of apoptotic protease-activating factors"/>
    <property type="match status" value="1"/>
</dbReference>
<dbReference type="InterPro" id="IPR002182">
    <property type="entry name" value="NB-ARC"/>
</dbReference>
<dbReference type="PANTHER" id="PTHR19851:SF7">
    <property type="entry name" value="F-BOX DOMAIN-CONTAINING PROTEIN"/>
    <property type="match status" value="1"/>
</dbReference>
<dbReference type="SUPFAM" id="SSF48371">
    <property type="entry name" value="ARM repeat"/>
    <property type="match status" value="1"/>
</dbReference>
<feature type="domain" description="NB-ARC" evidence="2">
    <location>
        <begin position="171"/>
        <end position="320"/>
    </location>
</feature>
<dbReference type="Proteomes" id="UP000515123">
    <property type="component" value="Linkage group 5"/>
</dbReference>
<keyword evidence="3" id="KW-1185">Reference proteome</keyword>
<dbReference type="PANTHER" id="PTHR19851">
    <property type="entry name" value="OS02G0203500 PROTEIN"/>
    <property type="match status" value="1"/>
</dbReference>
<proteinExistence type="predicted"/>
<evidence type="ECO:0000259" key="2">
    <source>
        <dbReference type="Pfam" id="PF00931"/>
    </source>
</evidence>
<reference evidence="3" key="1">
    <citation type="journal article" date="2015" name="Nat. Genet.">
        <title>The pineapple genome and the evolution of CAM photosynthesis.</title>
        <authorList>
            <person name="Ming R."/>
            <person name="VanBuren R."/>
            <person name="Wai C.M."/>
            <person name="Tang H."/>
            <person name="Schatz M.C."/>
            <person name="Bowers J.E."/>
            <person name="Lyons E."/>
            <person name="Wang M.L."/>
            <person name="Chen J."/>
            <person name="Biggers E."/>
            <person name="Zhang J."/>
            <person name="Huang L."/>
            <person name="Zhang L."/>
            <person name="Miao W."/>
            <person name="Zhang J."/>
            <person name="Ye Z."/>
            <person name="Miao C."/>
            <person name="Lin Z."/>
            <person name="Wang H."/>
            <person name="Zhou H."/>
            <person name="Yim W.C."/>
            <person name="Priest H.D."/>
            <person name="Zheng C."/>
            <person name="Woodhouse M."/>
            <person name="Edger P.P."/>
            <person name="Guyot R."/>
            <person name="Guo H.B."/>
            <person name="Guo H."/>
            <person name="Zheng G."/>
            <person name="Singh R."/>
            <person name="Sharma A."/>
            <person name="Min X."/>
            <person name="Zheng Y."/>
            <person name="Lee H."/>
            <person name="Gurtowski J."/>
            <person name="Sedlazeck F.J."/>
            <person name="Harkess A."/>
            <person name="McKain M.R."/>
            <person name="Liao Z."/>
            <person name="Fang J."/>
            <person name="Liu J."/>
            <person name="Zhang X."/>
            <person name="Zhang Q."/>
            <person name="Hu W."/>
            <person name="Qin Y."/>
            <person name="Wang K."/>
            <person name="Chen L.Y."/>
            <person name="Shirley N."/>
            <person name="Lin Y.R."/>
            <person name="Liu L.Y."/>
            <person name="Hernandez A.G."/>
            <person name="Wright C.L."/>
            <person name="Bulone V."/>
            <person name="Tuskan G.A."/>
            <person name="Heath K."/>
            <person name="Zee F."/>
            <person name="Moore P.H."/>
            <person name="Sunkar R."/>
            <person name="Leebens-Mack J.H."/>
            <person name="Mockler T."/>
            <person name="Bennetzen J.L."/>
            <person name="Freeling M."/>
            <person name="Sankoff D."/>
            <person name="Paterson A.H."/>
            <person name="Zhu X."/>
            <person name="Yang X."/>
            <person name="Smith J.A."/>
            <person name="Cushman J.C."/>
            <person name="Paull R.E."/>
            <person name="Yu Q."/>
        </authorList>
    </citation>
    <scope>NUCLEOTIDE SEQUENCE [LARGE SCALE GENOMIC DNA]</scope>
    <source>
        <strain evidence="3">cv. F153</strain>
    </source>
</reference>
<sequence length="1045" mass="116345">MDALQIVSSATQIVSTMLGAVSALEQASTNLNEAPKRIRTLEEFVSNLESLAQQLKQKYAHKAHNAQLDRQINGLNGLIDRLNLNVAKARRLLTKSKMKGFSRVVWSSMVGDPVSKYIQLIRDDLNWWLELQKLTESVESIIASTSENVSSILRIKSEQGYPVSNKCHYVRELLEKDDTRPVVLIVGLSGIGKSCLARQIASDPPSRFVDGAVELGFGRWCSRAACNGSRSDYRKRLVKKICRFLVQIGSLKKARDELNEDLEDVCCLLQTALVGKSMLILLDDVWEQDIVDRFAKLYDNGCRYLVTTRDEAVYEITEAEKVEICKDDIKEISKEILLYHTMLSDEELPAVAENLLDRCGHHPLTVAVMGKTLRKETSVGKWERAISDLSTHATCAPGPVPYVNEKEVETTLTIFGSFEFSLEAMPEHSRRFFVLLAAISWAEPVPEACVEALWSVLRQDSLFPLVVCKLVEGSLLIKLESQLLYHVHDMVSLYLDNKTSEAMENLLVKSSHETAALIAPWLLIFGKETVQDIAEEKLNSFLTSLQDREVVMILKSTIHSLMASKSISQLEASRLRFSRVITPRISELISVGSPNLLVSASKAITIIFIQEDYCVLAKSLEEKSSVDKLLNLFEDSKDISTVIAVSTVVAKLAEFASSPTIDKILTSIPMNQIAEFLSADAEEWHDNIFMTILSLTKAGKSKAVEMMIESGVDKKLLTLLENGSEIAQHHSIVTLKTFYELGGPLEQGCLKPGTLNRLPWHVRLSLERLVLSDRNISPLPKSQAFEVLLSKILTRDSKEIVEALQGLIPIVEKAGDERIRDLILGSQLIERLVVLLQHGGIDQTQARSESAFLVMKLACSGGEPFIRRFLELDIVLELVKMMQCNIEELQDSAYTALHQIIFAKGGSLVVNKILQLGLIEKLVNSLERKCLKTKEVSLLFIVDIVEAGSKPCIEKMLSSQVVEKLVGLDKMGGNFSGVVLRFIKGLDMCKNLSSAERQVMKQQVMRKVRSASAVRGHKIEASLIASVESDISEGSRGGRSSKRKK</sequence>
<accession>A0A6P5EZI1</accession>
<dbReference type="RefSeq" id="XP_020089276.1">
    <property type="nucleotide sequence ID" value="XM_020233687.1"/>
</dbReference>
<dbReference type="PRINTS" id="PR00364">
    <property type="entry name" value="DISEASERSIST"/>
</dbReference>
<dbReference type="InterPro" id="IPR016024">
    <property type="entry name" value="ARM-type_fold"/>
</dbReference>
<dbReference type="Pfam" id="PF00931">
    <property type="entry name" value="NB-ARC"/>
    <property type="match status" value="1"/>
</dbReference>
<dbReference type="Gene3D" id="1.25.10.10">
    <property type="entry name" value="Leucine-rich Repeat Variant"/>
    <property type="match status" value="2"/>
</dbReference>
<reference evidence="4" key="2">
    <citation type="submission" date="2025-08" db="UniProtKB">
        <authorList>
            <consortium name="RefSeq"/>
        </authorList>
    </citation>
    <scope>IDENTIFICATION</scope>
    <source>
        <tissue evidence="4">Leaf</tissue>
    </source>
</reference>
<dbReference type="Gene3D" id="3.40.50.300">
    <property type="entry name" value="P-loop containing nucleotide triphosphate hydrolases"/>
    <property type="match status" value="1"/>
</dbReference>
<dbReference type="AlphaFoldDB" id="A0A6P5EZI1"/>
<dbReference type="SUPFAM" id="SSF52540">
    <property type="entry name" value="P-loop containing nucleoside triphosphate hydrolases"/>
    <property type="match status" value="1"/>
</dbReference>
<dbReference type="InterPro" id="IPR011989">
    <property type="entry name" value="ARM-like"/>
</dbReference>
<evidence type="ECO:0000313" key="4">
    <source>
        <dbReference type="RefSeq" id="XP_020089276.1"/>
    </source>
</evidence>
<keyword evidence="1" id="KW-0175">Coiled coil</keyword>
<dbReference type="InterPro" id="IPR027417">
    <property type="entry name" value="P-loop_NTPase"/>
</dbReference>
<name>A0A6P5EZI1_ANACO</name>
<dbReference type="GO" id="GO:0043531">
    <property type="term" value="F:ADP binding"/>
    <property type="evidence" value="ECO:0007669"/>
    <property type="project" value="InterPro"/>
</dbReference>